<evidence type="ECO:0000256" key="3">
    <source>
        <dbReference type="SAM" id="Coils"/>
    </source>
</evidence>
<dbReference type="STRING" id="1684307.A0A316UAI0"/>
<sequence length="309" mass="34857">MLLASTYASHSTATPLLRGYATAAQTAKKTVTAEAKKAKTAAAKEKEKLKLAAQKEKDRLKAVALKEKEKLKIAAEKEKLAKRKQLEKEKAQALKEKIKPWDALDDQGKKLPLPTASRPKRMLPFIFYVKERLPQLKNDPEFLAKHGVASGAIPAHVYARSVGDSWKALSDAEREKYFEAYRSHDVGYRKALAEWEAGLTEQDRQRISAYNRYIRSHPELKGRATKVPAVEGQPQRPLNAFMRFARQWRQDNPDQAKIPVSEMAKRAAEAWKNVDAAQKESYESASRAEGEAYKKAVEQWKQQTGAVSI</sequence>
<evidence type="ECO:0000256" key="1">
    <source>
        <dbReference type="ARBA" id="ARBA00023125"/>
    </source>
</evidence>
<keyword evidence="2" id="KW-0539">Nucleus</keyword>
<organism evidence="5 6">
    <name type="scientific">Pseudomicrostroma glucosiphilum</name>
    <dbReference type="NCBI Taxonomy" id="1684307"/>
    <lineage>
        <taxon>Eukaryota</taxon>
        <taxon>Fungi</taxon>
        <taxon>Dikarya</taxon>
        <taxon>Basidiomycota</taxon>
        <taxon>Ustilaginomycotina</taxon>
        <taxon>Exobasidiomycetes</taxon>
        <taxon>Microstromatales</taxon>
        <taxon>Microstromatales incertae sedis</taxon>
        <taxon>Pseudomicrostroma</taxon>
    </lineage>
</organism>
<dbReference type="SMART" id="SM00398">
    <property type="entry name" value="HMG"/>
    <property type="match status" value="2"/>
</dbReference>
<dbReference type="Pfam" id="PF00505">
    <property type="entry name" value="HMG_box"/>
    <property type="match status" value="1"/>
</dbReference>
<keyword evidence="6" id="KW-1185">Reference proteome</keyword>
<feature type="domain" description="HMG box" evidence="4">
    <location>
        <begin position="234"/>
        <end position="301"/>
    </location>
</feature>
<dbReference type="Proteomes" id="UP000245942">
    <property type="component" value="Unassembled WGS sequence"/>
</dbReference>
<feature type="coiled-coil region" evidence="3">
    <location>
        <begin position="35"/>
        <end position="97"/>
    </location>
</feature>
<dbReference type="InterPro" id="IPR036910">
    <property type="entry name" value="HMG_box_dom_sf"/>
</dbReference>
<dbReference type="GeneID" id="37011922"/>
<dbReference type="OrthoDB" id="5550281at2759"/>
<evidence type="ECO:0000313" key="6">
    <source>
        <dbReference type="Proteomes" id="UP000245942"/>
    </source>
</evidence>
<dbReference type="RefSeq" id="XP_025349332.1">
    <property type="nucleotide sequence ID" value="XM_025490188.1"/>
</dbReference>
<feature type="DNA-binding region" description="HMG box" evidence="2">
    <location>
        <begin position="118"/>
        <end position="196"/>
    </location>
</feature>
<name>A0A316UAI0_9BASI</name>
<evidence type="ECO:0000256" key="2">
    <source>
        <dbReference type="PROSITE-ProRule" id="PRU00267"/>
    </source>
</evidence>
<feature type="domain" description="HMG box" evidence="4">
    <location>
        <begin position="118"/>
        <end position="196"/>
    </location>
</feature>
<dbReference type="GO" id="GO:0003677">
    <property type="term" value="F:DNA binding"/>
    <property type="evidence" value="ECO:0007669"/>
    <property type="project" value="UniProtKB-UniRule"/>
</dbReference>
<evidence type="ECO:0000259" key="4">
    <source>
        <dbReference type="PROSITE" id="PS50118"/>
    </source>
</evidence>
<reference evidence="5 6" key="1">
    <citation type="journal article" date="2018" name="Mol. Biol. Evol.">
        <title>Broad Genomic Sampling Reveals a Smut Pathogenic Ancestry of the Fungal Clade Ustilaginomycotina.</title>
        <authorList>
            <person name="Kijpornyongpan T."/>
            <person name="Mondo S.J."/>
            <person name="Barry K."/>
            <person name="Sandor L."/>
            <person name="Lee J."/>
            <person name="Lipzen A."/>
            <person name="Pangilinan J."/>
            <person name="LaButti K."/>
            <person name="Hainaut M."/>
            <person name="Henrissat B."/>
            <person name="Grigoriev I.V."/>
            <person name="Spatafora J.W."/>
            <person name="Aime M.C."/>
        </authorList>
    </citation>
    <scope>NUCLEOTIDE SEQUENCE [LARGE SCALE GENOMIC DNA]</scope>
    <source>
        <strain evidence="5 6">MCA 4718</strain>
    </source>
</reference>
<proteinExistence type="predicted"/>
<accession>A0A316UAI0</accession>
<dbReference type="Gene3D" id="1.10.30.10">
    <property type="entry name" value="High mobility group box domain"/>
    <property type="match status" value="2"/>
</dbReference>
<feature type="DNA-binding region" description="HMG box" evidence="2">
    <location>
        <begin position="234"/>
        <end position="301"/>
    </location>
</feature>
<dbReference type="PANTHER" id="PTHR48112">
    <property type="entry name" value="HIGH MOBILITY GROUP PROTEIN DSP1"/>
    <property type="match status" value="1"/>
</dbReference>
<keyword evidence="3" id="KW-0175">Coiled coil</keyword>
<protein>
    <recommendedName>
        <fullName evidence="4">HMG box domain-containing protein</fullName>
    </recommendedName>
</protein>
<dbReference type="PANTHER" id="PTHR48112:SF22">
    <property type="entry name" value="MITOCHONDRIAL TRANSCRIPTION FACTOR A, ISOFORM B"/>
    <property type="match status" value="1"/>
</dbReference>
<dbReference type="AlphaFoldDB" id="A0A316UAI0"/>
<dbReference type="InterPro" id="IPR050342">
    <property type="entry name" value="HMGB"/>
</dbReference>
<dbReference type="InterPro" id="IPR009071">
    <property type="entry name" value="HMG_box_dom"/>
</dbReference>
<keyword evidence="1 2" id="KW-0238">DNA-binding</keyword>
<gene>
    <name evidence="5" type="ORF">BCV69DRAFT_246039</name>
</gene>
<dbReference type="GO" id="GO:0005634">
    <property type="term" value="C:nucleus"/>
    <property type="evidence" value="ECO:0007669"/>
    <property type="project" value="UniProtKB-UniRule"/>
</dbReference>
<dbReference type="SUPFAM" id="SSF47095">
    <property type="entry name" value="HMG-box"/>
    <property type="match status" value="2"/>
</dbReference>
<dbReference type="PROSITE" id="PS50118">
    <property type="entry name" value="HMG_BOX_2"/>
    <property type="match status" value="2"/>
</dbReference>
<evidence type="ECO:0000313" key="5">
    <source>
        <dbReference type="EMBL" id="PWN22172.1"/>
    </source>
</evidence>
<dbReference type="EMBL" id="KZ819323">
    <property type="protein sequence ID" value="PWN22172.1"/>
    <property type="molecule type" value="Genomic_DNA"/>
</dbReference>